<name>A0A4R9A9H3_9MICO</name>
<dbReference type="PANTHER" id="PTHR46268">
    <property type="entry name" value="STRESS RESPONSE PROTEIN NHAX"/>
    <property type="match status" value="1"/>
</dbReference>
<protein>
    <submittedName>
        <fullName evidence="5">Universal stress protein</fullName>
    </submittedName>
</protein>
<evidence type="ECO:0000256" key="3">
    <source>
        <dbReference type="ARBA" id="ARBA00022840"/>
    </source>
</evidence>
<comment type="caution">
    <text evidence="5">The sequence shown here is derived from an EMBL/GenBank/DDBJ whole genome shotgun (WGS) entry which is preliminary data.</text>
</comment>
<dbReference type="OrthoDB" id="4931198at2"/>
<dbReference type="AlphaFoldDB" id="A0A4R9A9H3"/>
<keyword evidence="3" id="KW-0067">ATP-binding</keyword>
<accession>A0A4R9A9H3</accession>
<evidence type="ECO:0000256" key="2">
    <source>
        <dbReference type="ARBA" id="ARBA00022741"/>
    </source>
</evidence>
<dbReference type="EMBL" id="SOHE01000016">
    <property type="protein sequence ID" value="TFD54571.1"/>
    <property type="molecule type" value="Genomic_DNA"/>
</dbReference>
<feature type="domain" description="UspA" evidence="4">
    <location>
        <begin position="4"/>
        <end position="135"/>
    </location>
</feature>
<organism evidence="5 6">
    <name type="scientific">Cryobacterium frigoriphilum</name>
    <dbReference type="NCBI Taxonomy" id="1259150"/>
    <lineage>
        <taxon>Bacteria</taxon>
        <taxon>Bacillati</taxon>
        <taxon>Actinomycetota</taxon>
        <taxon>Actinomycetes</taxon>
        <taxon>Micrococcales</taxon>
        <taxon>Microbacteriaceae</taxon>
        <taxon>Cryobacterium</taxon>
    </lineage>
</organism>
<dbReference type="InterPro" id="IPR006015">
    <property type="entry name" value="Universal_stress_UspA"/>
</dbReference>
<dbReference type="PRINTS" id="PR01438">
    <property type="entry name" value="UNVRSLSTRESS"/>
</dbReference>
<dbReference type="Proteomes" id="UP000297447">
    <property type="component" value="Unassembled WGS sequence"/>
</dbReference>
<evidence type="ECO:0000259" key="4">
    <source>
        <dbReference type="Pfam" id="PF00582"/>
    </source>
</evidence>
<keyword evidence="2" id="KW-0547">Nucleotide-binding</keyword>
<dbReference type="Pfam" id="PF00582">
    <property type="entry name" value="Usp"/>
    <property type="match status" value="2"/>
</dbReference>
<sequence>MDRMIVVGVDDSAPGDAALTWAMQRATKVDCPVTLVHTVYDTWMAEGYGYYDSIVDAEKKLLLDAQAKATALNPHIPTHTELRHGNAPRVLAEFSDEASLIVVGTDKKGRFEGELFGSVSLQVAALARCPVAIIPELNDPVGLTRSGVVVGVDGSADSVAAVAIAAAEADRTGQELTAIYAPPTPSSTNLRFIPTQAVEERMEEERIVLAESVAGLTTRYPDLVVHQRIEKDAYPARVLVAAAHEAQLLVVGSHGRGALARLMLGSVSHEVLLHIPCPTIITTVRHPKK</sequence>
<dbReference type="SUPFAM" id="SSF52402">
    <property type="entry name" value="Adenine nucleotide alpha hydrolases-like"/>
    <property type="match status" value="2"/>
</dbReference>
<dbReference type="InterPro" id="IPR014729">
    <property type="entry name" value="Rossmann-like_a/b/a_fold"/>
</dbReference>
<dbReference type="InterPro" id="IPR006016">
    <property type="entry name" value="UspA"/>
</dbReference>
<dbReference type="CDD" id="cd00293">
    <property type="entry name" value="USP-like"/>
    <property type="match status" value="1"/>
</dbReference>
<evidence type="ECO:0000313" key="6">
    <source>
        <dbReference type="Proteomes" id="UP000297447"/>
    </source>
</evidence>
<evidence type="ECO:0000256" key="1">
    <source>
        <dbReference type="ARBA" id="ARBA00008791"/>
    </source>
</evidence>
<proteinExistence type="inferred from homology"/>
<dbReference type="GO" id="GO:0005524">
    <property type="term" value="F:ATP binding"/>
    <property type="evidence" value="ECO:0007669"/>
    <property type="project" value="UniProtKB-KW"/>
</dbReference>
<comment type="similarity">
    <text evidence="1">Belongs to the universal stress protein A family.</text>
</comment>
<keyword evidence="6" id="KW-1185">Reference proteome</keyword>
<reference evidence="5 6" key="1">
    <citation type="submission" date="2019-03" db="EMBL/GenBank/DDBJ databases">
        <title>Genomics of glacier-inhabiting Cryobacterium strains.</title>
        <authorList>
            <person name="Liu Q."/>
            <person name="Xin Y.-H."/>
        </authorList>
    </citation>
    <scope>NUCLEOTIDE SEQUENCE [LARGE SCALE GENOMIC DNA]</scope>
    <source>
        <strain evidence="5 6">Hh14</strain>
    </source>
</reference>
<gene>
    <name evidence="5" type="ORF">E3T55_03915</name>
</gene>
<feature type="domain" description="UspA" evidence="4">
    <location>
        <begin position="148"/>
        <end position="281"/>
    </location>
</feature>
<evidence type="ECO:0000313" key="5">
    <source>
        <dbReference type="EMBL" id="TFD54571.1"/>
    </source>
</evidence>
<dbReference type="Gene3D" id="3.40.50.620">
    <property type="entry name" value="HUPs"/>
    <property type="match status" value="2"/>
</dbReference>
<dbReference type="PANTHER" id="PTHR46268:SF27">
    <property type="entry name" value="UNIVERSAL STRESS PROTEIN RV2623"/>
    <property type="match status" value="1"/>
</dbReference>